<protein>
    <submittedName>
        <fullName evidence="2">Sugar phosphate isomerase/epimerase family protein</fullName>
    </submittedName>
</protein>
<keyword evidence="3" id="KW-1185">Reference proteome</keyword>
<reference evidence="3" key="1">
    <citation type="journal article" date="2019" name="Int. J. Syst. Evol. Microbiol.">
        <title>The Global Catalogue of Microorganisms (GCM) 10K type strain sequencing project: providing services to taxonomists for standard genome sequencing and annotation.</title>
        <authorList>
            <consortium name="The Broad Institute Genomics Platform"/>
            <consortium name="The Broad Institute Genome Sequencing Center for Infectious Disease"/>
            <person name="Wu L."/>
            <person name="Ma J."/>
        </authorList>
    </citation>
    <scope>NUCLEOTIDE SEQUENCE [LARGE SCALE GENOMIC DNA]</scope>
    <source>
        <strain evidence="3">KCTC 42473</strain>
    </source>
</reference>
<organism evidence="2 3">
    <name type="scientific">Paracoccus angustae</name>
    <dbReference type="NCBI Taxonomy" id="1671480"/>
    <lineage>
        <taxon>Bacteria</taxon>
        <taxon>Pseudomonadati</taxon>
        <taxon>Pseudomonadota</taxon>
        <taxon>Alphaproteobacteria</taxon>
        <taxon>Rhodobacterales</taxon>
        <taxon>Paracoccaceae</taxon>
        <taxon>Paracoccus</taxon>
    </lineage>
</organism>
<dbReference type="InterPro" id="IPR050312">
    <property type="entry name" value="IolE/XylAMocC-like"/>
</dbReference>
<dbReference type="InterPro" id="IPR013022">
    <property type="entry name" value="Xyl_isomerase-like_TIM-brl"/>
</dbReference>
<comment type="caution">
    <text evidence="2">The sequence shown here is derived from an EMBL/GenBank/DDBJ whole genome shotgun (WGS) entry which is preliminary data.</text>
</comment>
<dbReference type="Proteomes" id="UP001595539">
    <property type="component" value="Unassembled WGS sequence"/>
</dbReference>
<accession>A0ABV7U7C6</accession>
<dbReference type="RefSeq" id="WP_377763027.1">
    <property type="nucleotide sequence ID" value="NZ_JBHRXY010000017.1"/>
</dbReference>
<name>A0ABV7U7C6_9RHOB</name>
<dbReference type="InterPro" id="IPR036237">
    <property type="entry name" value="Xyl_isomerase-like_sf"/>
</dbReference>
<proteinExistence type="predicted"/>
<evidence type="ECO:0000259" key="1">
    <source>
        <dbReference type="Pfam" id="PF01261"/>
    </source>
</evidence>
<dbReference type="SUPFAM" id="SSF51658">
    <property type="entry name" value="Xylose isomerase-like"/>
    <property type="match status" value="1"/>
</dbReference>
<dbReference type="GO" id="GO:0016853">
    <property type="term" value="F:isomerase activity"/>
    <property type="evidence" value="ECO:0007669"/>
    <property type="project" value="UniProtKB-KW"/>
</dbReference>
<sequence>MTHPLGVAHLTAINLAPPAFIEAAARAGFERVGLRLLRVTDTSPGYPLMNDPALMRATRHALAATGLLVNDIEFVRITPELDPADLCPFLDAGAELGARHVIAAPYDPDLGRLADRLGALSRLATERGLAVVLEFFPWTVVPDLSSALAMAKAAGDKVGVLADSLHFDRSASSLDLLRETPASLLPFVHLADAPIHPPYTEAELLHTARDERLPPGEGEINLVGFLAALPAGVPVVAEVPMTAATLSVGENEVLQRVAAGCRNLLENR</sequence>
<evidence type="ECO:0000313" key="3">
    <source>
        <dbReference type="Proteomes" id="UP001595539"/>
    </source>
</evidence>
<dbReference type="PANTHER" id="PTHR12110">
    <property type="entry name" value="HYDROXYPYRUVATE ISOMERASE"/>
    <property type="match status" value="1"/>
</dbReference>
<dbReference type="EMBL" id="JBHRXY010000017">
    <property type="protein sequence ID" value="MFC3630945.1"/>
    <property type="molecule type" value="Genomic_DNA"/>
</dbReference>
<dbReference type="Pfam" id="PF01261">
    <property type="entry name" value="AP_endonuc_2"/>
    <property type="match status" value="1"/>
</dbReference>
<dbReference type="PANTHER" id="PTHR12110:SF48">
    <property type="entry name" value="BLL3656 PROTEIN"/>
    <property type="match status" value="1"/>
</dbReference>
<keyword evidence="2" id="KW-0413">Isomerase</keyword>
<feature type="domain" description="Xylose isomerase-like TIM barrel" evidence="1">
    <location>
        <begin position="85"/>
        <end position="229"/>
    </location>
</feature>
<gene>
    <name evidence="2" type="ORF">ACFOM8_16000</name>
</gene>
<evidence type="ECO:0000313" key="2">
    <source>
        <dbReference type="EMBL" id="MFC3630945.1"/>
    </source>
</evidence>
<dbReference type="Gene3D" id="3.20.20.150">
    <property type="entry name" value="Divalent-metal-dependent TIM barrel enzymes"/>
    <property type="match status" value="1"/>
</dbReference>